<keyword evidence="3" id="KW-0964">Secreted</keyword>
<dbReference type="SUPFAM" id="SSF50494">
    <property type="entry name" value="Trypsin-like serine proteases"/>
    <property type="match status" value="1"/>
</dbReference>
<dbReference type="Proteomes" id="UP000051574">
    <property type="component" value="Unassembled WGS sequence"/>
</dbReference>
<dbReference type="PRINTS" id="PR00722">
    <property type="entry name" value="CHYMOTRYPSIN"/>
</dbReference>
<keyword evidence="8" id="KW-0865">Zymogen</keyword>
<dbReference type="CDD" id="cd00190">
    <property type="entry name" value="Tryp_SPc"/>
    <property type="match status" value="1"/>
</dbReference>
<dbReference type="InterPro" id="IPR009003">
    <property type="entry name" value="Peptidase_S1_PA"/>
</dbReference>
<feature type="signal peptide" evidence="11">
    <location>
        <begin position="1"/>
        <end position="24"/>
    </location>
</feature>
<evidence type="ECO:0000256" key="8">
    <source>
        <dbReference type="ARBA" id="ARBA00023145"/>
    </source>
</evidence>
<dbReference type="InterPro" id="IPR033116">
    <property type="entry name" value="TRYPSIN_SER"/>
</dbReference>
<evidence type="ECO:0000259" key="12">
    <source>
        <dbReference type="PROSITE" id="PS50240"/>
    </source>
</evidence>
<dbReference type="AlphaFoldDB" id="A0A0T6B484"/>
<evidence type="ECO:0000256" key="4">
    <source>
        <dbReference type="ARBA" id="ARBA00022670"/>
    </source>
</evidence>
<dbReference type="PROSITE" id="PS00135">
    <property type="entry name" value="TRYPSIN_SER"/>
    <property type="match status" value="1"/>
</dbReference>
<keyword evidence="7 10" id="KW-0720">Serine protease</keyword>
<dbReference type="InterPro" id="IPR001254">
    <property type="entry name" value="Trypsin_dom"/>
</dbReference>
<keyword evidence="5 11" id="KW-0732">Signal</keyword>
<dbReference type="Gene3D" id="2.40.10.10">
    <property type="entry name" value="Trypsin-like serine proteases"/>
    <property type="match status" value="1"/>
</dbReference>
<feature type="domain" description="Peptidase S1" evidence="12">
    <location>
        <begin position="29"/>
        <end position="254"/>
    </location>
</feature>
<dbReference type="EMBL" id="LJIG01015984">
    <property type="protein sequence ID" value="KRT81963.1"/>
    <property type="molecule type" value="Genomic_DNA"/>
</dbReference>
<gene>
    <name evidence="13" type="ORF">AMK59_5052</name>
</gene>
<reference evidence="13 14" key="1">
    <citation type="submission" date="2015-09" db="EMBL/GenBank/DDBJ databases">
        <title>Draft genome of the scarab beetle Oryctes borbonicus.</title>
        <authorList>
            <person name="Meyer J.M."/>
            <person name="Markov G.V."/>
            <person name="Baskaran P."/>
            <person name="Herrmann M."/>
            <person name="Sommer R.J."/>
            <person name="Roedelsperger C."/>
        </authorList>
    </citation>
    <scope>NUCLEOTIDE SEQUENCE [LARGE SCALE GENOMIC DNA]</scope>
    <source>
        <strain evidence="13">OB123</strain>
        <tissue evidence="13">Whole animal</tissue>
    </source>
</reference>
<feature type="chain" id="PRO_5006668343" evidence="11">
    <location>
        <begin position="25"/>
        <end position="254"/>
    </location>
</feature>
<dbReference type="InterPro" id="IPR018114">
    <property type="entry name" value="TRYPSIN_HIS"/>
</dbReference>
<proteinExistence type="inferred from homology"/>
<keyword evidence="9" id="KW-1015">Disulfide bond</keyword>
<sequence length="254" mass="27704">MKKITAKACCALWIFVVLPHYCGGAVIRIVNGTDAFPGQFPHAVSLRYYKQHECGGSIIGSEWILTAAHCIYLDYINVLTILYGSINLRNGESPEGNTAEVADAYIHENYQPWGGYENDIGLLQLKQPIYITAYARPIALPPLSARTPSNQDATLVGWGYPQSDVLEVMEMLQFVALTIFPDNICQQYHGNNFSTTSHICAGVVGGGKGQCSGDSGGALTVNGMQYGIVSWSDKPCAITPGVLTRVATFREWIY</sequence>
<comment type="similarity">
    <text evidence="2">Belongs to the peptidase S1 family.</text>
</comment>
<dbReference type="SMART" id="SM00020">
    <property type="entry name" value="Tryp_SPc"/>
    <property type="match status" value="1"/>
</dbReference>
<dbReference type="PANTHER" id="PTHR24276">
    <property type="entry name" value="POLYSERASE-RELATED"/>
    <property type="match status" value="1"/>
</dbReference>
<evidence type="ECO:0000256" key="9">
    <source>
        <dbReference type="ARBA" id="ARBA00023157"/>
    </source>
</evidence>
<dbReference type="FunFam" id="2.40.10.10:FF:000146">
    <property type="entry name" value="Serine protease 53"/>
    <property type="match status" value="1"/>
</dbReference>
<keyword evidence="4 10" id="KW-0645">Protease</keyword>
<evidence type="ECO:0000256" key="6">
    <source>
        <dbReference type="ARBA" id="ARBA00022801"/>
    </source>
</evidence>
<accession>A0A0T6B484</accession>
<evidence type="ECO:0000256" key="2">
    <source>
        <dbReference type="ARBA" id="ARBA00007664"/>
    </source>
</evidence>
<evidence type="ECO:0000256" key="10">
    <source>
        <dbReference type="RuleBase" id="RU363034"/>
    </source>
</evidence>
<dbReference type="InterPro" id="IPR050430">
    <property type="entry name" value="Peptidase_S1"/>
</dbReference>
<evidence type="ECO:0000256" key="7">
    <source>
        <dbReference type="ARBA" id="ARBA00022825"/>
    </source>
</evidence>
<dbReference type="GO" id="GO:0005576">
    <property type="term" value="C:extracellular region"/>
    <property type="evidence" value="ECO:0007669"/>
    <property type="project" value="UniProtKB-SubCell"/>
</dbReference>
<dbReference type="PROSITE" id="PS50240">
    <property type="entry name" value="TRYPSIN_DOM"/>
    <property type="match status" value="1"/>
</dbReference>
<keyword evidence="6 10" id="KW-0378">Hydrolase</keyword>
<dbReference type="PROSITE" id="PS00134">
    <property type="entry name" value="TRYPSIN_HIS"/>
    <property type="match status" value="1"/>
</dbReference>
<keyword evidence="14" id="KW-1185">Reference proteome</keyword>
<evidence type="ECO:0000256" key="11">
    <source>
        <dbReference type="SAM" id="SignalP"/>
    </source>
</evidence>
<dbReference type="GO" id="GO:0006508">
    <property type="term" value="P:proteolysis"/>
    <property type="evidence" value="ECO:0007669"/>
    <property type="project" value="UniProtKB-KW"/>
</dbReference>
<organism evidence="13 14">
    <name type="scientific">Oryctes borbonicus</name>
    <dbReference type="NCBI Taxonomy" id="1629725"/>
    <lineage>
        <taxon>Eukaryota</taxon>
        <taxon>Metazoa</taxon>
        <taxon>Ecdysozoa</taxon>
        <taxon>Arthropoda</taxon>
        <taxon>Hexapoda</taxon>
        <taxon>Insecta</taxon>
        <taxon>Pterygota</taxon>
        <taxon>Neoptera</taxon>
        <taxon>Endopterygota</taxon>
        <taxon>Coleoptera</taxon>
        <taxon>Polyphaga</taxon>
        <taxon>Scarabaeiformia</taxon>
        <taxon>Scarabaeidae</taxon>
        <taxon>Dynastinae</taxon>
        <taxon>Oryctes</taxon>
    </lineage>
</organism>
<dbReference type="GO" id="GO:0004252">
    <property type="term" value="F:serine-type endopeptidase activity"/>
    <property type="evidence" value="ECO:0007669"/>
    <property type="project" value="InterPro"/>
</dbReference>
<feature type="non-terminal residue" evidence="13">
    <location>
        <position position="254"/>
    </location>
</feature>
<evidence type="ECO:0000313" key="14">
    <source>
        <dbReference type="Proteomes" id="UP000051574"/>
    </source>
</evidence>
<dbReference type="InterPro" id="IPR001314">
    <property type="entry name" value="Peptidase_S1A"/>
</dbReference>
<dbReference type="InterPro" id="IPR043504">
    <property type="entry name" value="Peptidase_S1_PA_chymotrypsin"/>
</dbReference>
<comment type="subcellular location">
    <subcellularLocation>
        <location evidence="1">Secreted</location>
    </subcellularLocation>
</comment>
<evidence type="ECO:0000313" key="13">
    <source>
        <dbReference type="EMBL" id="KRT81963.1"/>
    </source>
</evidence>
<evidence type="ECO:0000256" key="3">
    <source>
        <dbReference type="ARBA" id="ARBA00022525"/>
    </source>
</evidence>
<dbReference type="Pfam" id="PF00089">
    <property type="entry name" value="Trypsin"/>
    <property type="match status" value="1"/>
</dbReference>
<protein>
    <submittedName>
        <fullName evidence="13">Trypsin</fullName>
    </submittedName>
</protein>
<dbReference type="PANTHER" id="PTHR24276:SF98">
    <property type="entry name" value="FI18310P1-RELATED"/>
    <property type="match status" value="1"/>
</dbReference>
<dbReference type="OrthoDB" id="10051896at2759"/>
<comment type="caution">
    <text evidence="13">The sequence shown here is derived from an EMBL/GenBank/DDBJ whole genome shotgun (WGS) entry which is preliminary data.</text>
</comment>
<evidence type="ECO:0000256" key="5">
    <source>
        <dbReference type="ARBA" id="ARBA00022729"/>
    </source>
</evidence>
<evidence type="ECO:0000256" key="1">
    <source>
        <dbReference type="ARBA" id="ARBA00004613"/>
    </source>
</evidence>
<name>A0A0T6B484_9SCAR</name>